<dbReference type="AlphaFoldDB" id="A0A9W9FYI7"/>
<accession>A0A9W9FYI7</accession>
<keyword evidence="3" id="KW-1185">Reference proteome</keyword>
<name>A0A9W9FYI7_9EURO</name>
<gene>
    <name evidence="2" type="ORF">N7456_005452</name>
</gene>
<comment type="caution">
    <text evidence="2">The sequence shown here is derived from an EMBL/GenBank/DDBJ whole genome shotgun (WGS) entry which is preliminary data.</text>
</comment>
<dbReference type="Proteomes" id="UP001149165">
    <property type="component" value="Unassembled WGS sequence"/>
</dbReference>
<organism evidence="2 3">
    <name type="scientific">Penicillium angulare</name>
    <dbReference type="NCBI Taxonomy" id="116970"/>
    <lineage>
        <taxon>Eukaryota</taxon>
        <taxon>Fungi</taxon>
        <taxon>Dikarya</taxon>
        <taxon>Ascomycota</taxon>
        <taxon>Pezizomycotina</taxon>
        <taxon>Eurotiomycetes</taxon>
        <taxon>Eurotiomycetidae</taxon>
        <taxon>Eurotiales</taxon>
        <taxon>Aspergillaceae</taxon>
        <taxon>Penicillium</taxon>
    </lineage>
</organism>
<dbReference type="OrthoDB" id="9997739at2759"/>
<feature type="compositionally biased region" description="Basic and acidic residues" evidence="1">
    <location>
        <begin position="55"/>
        <end position="70"/>
    </location>
</feature>
<protein>
    <submittedName>
        <fullName evidence="2">Uncharacterized protein</fullName>
    </submittedName>
</protein>
<sequence>MLEAQARKVDWPDVDEATFFRLCEFAYLQNYTPPRPKLIDDPAKWKGNSNEEPEFESKPDDDPKPGDHPEVPSPEPVGNDQELPFNHRYISTKYLKNNAFRWGHFFVGAAQPSERKRVNVFTPPENTGPWEDFSPVLLEQARLYVLADKYCIDSLRPVIIFKLYRTLRRFKLYDTNLETIVEFARFVYMNTPQLYANKIDPMRNLVVRYMASVLAQLLGSECLQEMLEEGGPFLRDFWNVLWSINGNS</sequence>
<evidence type="ECO:0000313" key="2">
    <source>
        <dbReference type="EMBL" id="KAJ5108777.1"/>
    </source>
</evidence>
<evidence type="ECO:0000313" key="3">
    <source>
        <dbReference type="Proteomes" id="UP001149165"/>
    </source>
</evidence>
<evidence type="ECO:0000256" key="1">
    <source>
        <dbReference type="SAM" id="MobiDB-lite"/>
    </source>
</evidence>
<reference evidence="2" key="2">
    <citation type="journal article" date="2023" name="IMA Fungus">
        <title>Comparative genomic study of the Penicillium genus elucidates a diverse pangenome and 15 lateral gene transfer events.</title>
        <authorList>
            <person name="Petersen C."/>
            <person name="Sorensen T."/>
            <person name="Nielsen M.R."/>
            <person name="Sondergaard T.E."/>
            <person name="Sorensen J.L."/>
            <person name="Fitzpatrick D.A."/>
            <person name="Frisvad J.C."/>
            <person name="Nielsen K.L."/>
        </authorList>
    </citation>
    <scope>NUCLEOTIDE SEQUENCE</scope>
    <source>
        <strain evidence="2">IBT 30069</strain>
    </source>
</reference>
<feature type="region of interest" description="Disordered" evidence="1">
    <location>
        <begin position="32"/>
        <end position="83"/>
    </location>
</feature>
<reference evidence="2" key="1">
    <citation type="submission" date="2022-11" db="EMBL/GenBank/DDBJ databases">
        <authorList>
            <person name="Petersen C."/>
        </authorList>
    </citation>
    <scope>NUCLEOTIDE SEQUENCE</scope>
    <source>
        <strain evidence="2">IBT 30069</strain>
    </source>
</reference>
<dbReference type="PANTHER" id="PTHR47843">
    <property type="entry name" value="BTB DOMAIN-CONTAINING PROTEIN-RELATED"/>
    <property type="match status" value="1"/>
</dbReference>
<proteinExistence type="predicted"/>
<dbReference type="EMBL" id="JAPQKH010000003">
    <property type="protein sequence ID" value="KAJ5108777.1"/>
    <property type="molecule type" value="Genomic_DNA"/>
</dbReference>